<gene>
    <name evidence="2" type="ORF">Nepgr_033591</name>
</gene>
<feature type="transmembrane region" description="Helical" evidence="1">
    <location>
        <begin position="18"/>
        <end position="36"/>
    </location>
</feature>
<dbReference type="EMBL" id="BSYO01000040">
    <property type="protein sequence ID" value="GMH31747.1"/>
    <property type="molecule type" value="Genomic_DNA"/>
</dbReference>
<sequence>MLFFLGEWTPSLKDVRFLHFYCNGLFGSAIWLVLPVHCDCAEPNAGPLWANLCGSAACCSAFCCWLAAVVAVTDGDVFFGAHWNALWLLWCGELWDLMSSSLAVSANVRASLDTGGLSDDPPPRWQPDPVDMGDSRPINQVILPSQLGTDDTLGRFAFNRYRIPVSVFEASGFMLFLFLAACSSNANAVLVGWRIIGIVVDHIFVGGKSDSAPVQLMVQPLLGWILGLPSWSFCSSYALHHPAGSGKFLDGGSAMVAVSDCAVVFLCDNEEEAAHPVESKAHDSYGEPLQWSIILQITSIGVGTNSRLHGTHPLRSKKKIAIITAYDLPPKKHQLSQSPSALSSKRRLIDGAQLTDLHRDIASTGIVASLHSHLIPQHTGRENQHFDL</sequence>
<dbReference type="AlphaFoldDB" id="A0AAD3TLQ8"/>
<organism evidence="2 3">
    <name type="scientific">Nepenthes gracilis</name>
    <name type="common">Slender pitcher plant</name>
    <dbReference type="NCBI Taxonomy" id="150966"/>
    <lineage>
        <taxon>Eukaryota</taxon>
        <taxon>Viridiplantae</taxon>
        <taxon>Streptophyta</taxon>
        <taxon>Embryophyta</taxon>
        <taxon>Tracheophyta</taxon>
        <taxon>Spermatophyta</taxon>
        <taxon>Magnoliopsida</taxon>
        <taxon>eudicotyledons</taxon>
        <taxon>Gunneridae</taxon>
        <taxon>Pentapetalae</taxon>
        <taxon>Caryophyllales</taxon>
        <taxon>Nepenthaceae</taxon>
        <taxon>Nepenthes</taxon>
    </lineage>
</organism>
<keyword evidence="3" id="KW-1185">Reference proteome</keyword>
<proteinExistence type="predicted"/>
<evidence type="ECO:0000313" key="3">
    <source>
        <dbReference type="Proteomes" id="UP001279734"/>
    </source>
</evidence>
<reference evidence="2" key="1">
    <citation type="submission" date="2023-05" db="EMBL/GenBank/DDBJ databases">
        <title>Nepenthes gracilis genome sequencing.</title>
        <authorList>
            <person name="Fukushima K."/>
        </authorList>
    </citation>
    <scope>NUCLEOTIDE SEQUENCE</scope>
    <source>
        <strain evidence="2">SING2019-196</strain>
    </source>
</reference>
<protein>
    <submittedName>
        <fullName evidence="2">Uncharacterized protein</fullName>
    </submittedName>
</protein>
<keyword evidence="1" id="KW-0472">Membrane</keyword>
<comment type="caution">
    <text evidence="2">The sequence shown here is derived from an EMBL/GenBank/DDBJ whole genome shotgun (WGS) entry which is preliminary data.</text>
</comment>
<dbReference type="Proteomes" id="UP001279734">
    <property type="component" value="Unassembled WGS sequence"/>
</dbReference>
<evidence type="ECO:0000313" key="2">
    <source>
        <dbReference type="EMBL" id="GMH31747.1"/>
    </source>
</evidence>
<keyword evidence="1" id="KW-1133">Transmembrane helix</keyword>
<keyword evidence="1" id="KW-0812">Transmembrane</keyword>
<accession>A0AAD3TLQ8</accession>
<name>A0AAD3TLQ8_NEPGR</name>
<feature type="transmembrane region" description="Helical" evidence="1">
    <location>
        <begin position="48"/>
        <end position="71"/>
    </location>
</feature>
<evidence type="ECO:0000256" key="1">
    <source>
        <dbReference type="SAM" id="Phobius"/>
    </source>
</evidence>